<sequence>MVAFGIIVAAWFTNLAEWATWVLLIAFALYDLVTAGGLLKILVELVSTWDEELPTLVYEAQPTVVGGFFDSGSVEFQVGPRNNDNDLKNSDYVAVAIRNQSEVGIGG</sequence>
<dbReference type="Proteomes" id="UP001060215">
    <property type="component" value="Chromosome 1"/>
</dbReference>
<reference evidence="1 2" key="1">
    <citation type="journal article" date="2022" name="Plant J.">
        <title>Chromosome-level genome of Camellia lanceoleosa provides a valuable resource for understanding genome evolution and self-incompatibility.</title>
        <authorList>
            <person name="Gong W."/>
            <person name="Xiao S."/>
            <person name="Wang L."/>
            <person name="Liao Z."/>
            <person name="Chang Y."/>
            <person name="Mo W."/>
            <person name="Hu G."/>
            <person name="Li W."/>
            <person name="Zhao G."/>
            <person name="Zhu H."/>
            <person name="Hu X."/>
            <person name="Ji K."/>
            <person name="Xiang X."/>
            <person name="Song Q."/>
            <person name="Yuan D."/>
            <person name="Jin S."/>
            <person name="Zhang L."/>
        </authorList>
    </citation>
    <scope>NUCLEOTIDE SEQUENCE [LARGE SCALE GENOMIC DNA]</scope>
    <source>
        <strain evidence="1">SQ_2022a</strain>
    </source>
</reference>
<evidence type="ECO:0000313" key="1">
    <source>
        <dbReference type="EMBL" id="KAI8028691.1"/>
    </source>
</evidence>
<dbReference type="EMBL" id="CM045758">
    <property type="protein sequence ID" value="KAI8028691.1"/>
    <property type="molecule type" value="Genomic_DNA"/>
</dbReference>
<organism evidence="1 2">
    <name type="scientific">Camellia lanceoleosa</name>
    <dbReference type="NCBI Taxonomy" id="1840588"/>
    <lineage>
        <taxon>Eukaryota</taxon>
        <taxon>Viridiplantae</taxon>
        <taxon>Streptophyta</taxon>
        <taxon>Embryophyta</taxon>
        <taxon>Tracheophyta</taxon>
        <taxon>Spermatophyta</taxon>
        <taxon>Magnoliopsida</taxon>
        <taxon>eudicotyledons</taxon>
        <taxon>Gunneridae</taxon>
        <taxon>Pentapetalae</taxon>
        <taxon>asterids</taxon>
        <taxon>Ericales</taxon>
        <taxon>Theaceae</taxon>
        <taxon>Camellia</taxon>
    </lineage>
</organism>
<evidence type="ECO:0000313" key="2">
    <source>
        <dbReference type="Proteomes" id="UP001060215"/>
    </source>
</evidence>
<accession>A0ACC0IWY5</accession>
<comment type="caution">
    <text evidence="1">The sequence shown here is derived from an EMBL/GenBank/DDBJ whole genome shotgun (WGS) entry which is preliminary data.</text>
</comment>
<protein>
    <submittedName>
        <fullName evidence="1">Presenilin-like protein</fullName>
    </submittedName>
</protein>
<gene>
    <name evidence="1" type="ORF">LOK49_LG01G00118</name>
</gene>
<proteinExistence type="predicted"/>
<keyword evidence="2" id="KW-1185">Reference proteome</keyword>
<name>A0ACC0IWY5_9ERIC</name>